<accession>A0A7Y9G574</accession>
<protein>
    <submittedName>
        <fullName evidence="1">Uncharacterized protein</fullName>
    </submittedName>
</protein>
<dbReference type="AlphaFoldDB" id="A0A7Y9G574"/>
<proteinExistence type="predicted"/>
<name>A0A7Y9G574_9ACTN</name>
<dbReference type="Proteomes" id="UP000591272">
    <property type="component" value="Unassembled WGS sequence"/>
</dbReference>
<evidence type="ECO:0000313" key="2">
    <source>
        <dbReference type="Proteomes" id="UP000591272"/>
    </source>
</evidence>
<reference evidence="1 2" key="1">
    <citation type="submission" date="2020-07" db="EMBL/GenBank/DDBJ databases">
        <title>Sequencing the genomes of 1000 actinobacteria strains.</title>
        <authorList>
            <person name="Klenk H.-P."/>
        </authorList>
    </citation>
    <scope>NUCLEOTIDE SEQUENCE [LARGE SCALE GENOMIC DNA]</scope>
    <source>
        <strain evidence="1 2">DSM 43461</strain>
    </source>
</reference>
<sequence length="111" mass="12457">MITRPTEDLRRLGTLPDSFLERVDQALLAFEAELTVLDLTSDQAIMATVERVVVALNQIDGTDDHSFDTIDREALCEYIDQALTQTGVDVEALAHRQGIDPAALTDQWRDW</sequence>
<gene>
    <name evidence="1" type="ORF">BJ999_000511</name>
</gene>
<keyword evidence="2" id="KW-1185">Reference proteome</keyword>
<evidence type="ECO:0000313" key="1">
    <source>
        <dbReference type="EMBL" id="NYE10215.1"/>
    </source>
</evidence>
<organism evidence="1 2">
    <name type="scientific">Actinomadura citrea</name>
    <dbReference type="NCBI Taxonomy" id="46158"/>
    <lineage>
        <taxon>Bacteria</taxon>
        <taxon>Bacillati</taxon>
        <taxon>Actinomycetota</taxon>
        <taxon>Actinomycetes</taxon>
        <taxon>Streptosporangiales</taxon>
        <taxon>Thermomonosporaceae</taxon>
        <taxon>Actinomadura</taxon>
    </lineage>
</organism>
<comment type="caution">
    <text evidence="1">The sequence shown here is derived from an EMBL/GenBank/DDBJ whole genome shotgun (WGS) entry which is preliminary data.</text>
</comment>
<dbReference type="RefSeq" id="WP_179831763.1">
    <property type="nucleotide sequence ID" value="NZ_BMRD01000005.1"/>
</dbReference>
<dbReference type="EMBL" id="JACCBT010000001">
    <property type="protein sequence ID" value="NYE10215.1"/>
    <property type="molecule type" value="Genomic_DNA"/>
</dbReference>